<keyword evidence="4" id="KW-0479">Metal-binding</keyword>
<dbReference type="PROSITE" id="PS51885">
    <property type="entry name" value="NEPRILYSIN"/>
    <property type="match status" value="1"/>
</dbReference>
<evidence type="ECO:0000256" key="7">
    <source>
        <dbReference type="ARBA" id="ARBA00023049"/>
    </source>
</evidence>
<dbReference type="SUPFAM" id="SSF55486">
    <property type="entry name" value="Metalloproteases ('zincins'), catalytic domain"/>
    <property type="match status" value="1"/>
</dbReference>
<dbReference type="GO" id="GO:0004222">
    <property type="term" value="F:metalloendopeptidase activity"/>
    <property type="evidence" value="ECO:0007669"/>
    <property type="project" value="InterPro"/>
</dbReference>
<accession>A0AAQ4F9B3</accession>
<dbReference type="Gene3D" id="3.40.390.10">
    <property type="entry name" value="Collagenase (Catalytic Domain)"/>
    <property type="match status" value="1"/>
</dbReference>
<dbReference type="PRINTS" id="PR00786">
    <property type="entry name" value="NEPRILYSIN"/>
</dbReference>
<dbReference type="GO" id="GO:0046872">
    <property type="term" value="F:metal ion binding"/>
    <property type="evidence" value="ECO:0007669"/>
    <property type="project" value="UniProtKB-KW"/>
</dbReference>
<dbReference type="EMBL" id="JARKHS020005777">
    <property type="protein sequence ID" value="KAK8783228.1"/>
    <property type="molecule type" value="Genomic_DNA"/>
</dbReference>
<dbReference type="InterPro" id="IPR024079">
    <property type="entry name" value="MetalloPept_cat_dom_sf"/>
</dbReference>
<evidence type="ECO:0000259" key="9">
    <source>
        <dbReference type="Pfam" id="PF05649"/>
    </source>
</evidence>
<keyword evidence="5" id="KW-0378">Hydrolase</keyword>
<name>A0AAQ4F9B3_AMBAM</name>
<dbReference type="InterPro" id="IPR042089">
    <property type="entry name" value="Peptidase_M13_dom_2"/>
</dbReference>
<feature type="domain" description="Peptidase M13 N-terminal" evidence="9">
    <location>
        <begin position="40"/>
        <end position="427"/>
    </location>
</feature>
<organism evidence="10 11">
    <name type="scientific">Amblyomma americanum</name>
    <name type="common">Lone star tick</name>
    <dbReference type="NCBI Taxonomy" id="6943"/>
    <lineage>
        <taxon>Eukaryota</taxon>
        <taxon>Metazoa</taxon>
        <taxon>Ecdysozoa</taxon>
        <taxon>Arthropoda</taxon>
        <taxon>Chelicerata</taxon>
        <taxon>Arachnida</taxon>
        <taxon>Acari</taxon>
        <taxon>Parasitiformes</taxon>
        <taxon>Ixodida</taxon>
        <taxon>Ixodoidea</taxon>
        <taxon>Ixodidae</taxon>
        <taxon>Amblyomminae</taxon>
        <taxon>Amblyomma</taxon>
    </lineage>
</organism>
<dbReference type="GO" id="GO:0005886">
    <property type="term" value="C:plasma membrane"/>
    <property type="evidence" value="ECO:0007669"/>
    <property type="project" value="TreeGrafter"/>
</dbReference>
<proteinExistence type="inferred from homology"/>
<evidence type="ECO:0000256" key="6">
    <source>
        <dbReference type="ARBA" id="ARBA00022833"/>
    </source>
</evidence>
<sequence length="787" mass="89580">MKCFLSDPVISDPAARICLTPECVKTASSLLNGMDQSADPCADFFQYACGSWNKRHQIPEDRPSVSTFEVLSDELQIILKDLLEEPPNPYDNSATIKAKTLYNSCMKLNVIEEIGDQPLRVVLKSLGGWPVTEPNWTAPPWGIERLLGDLRGRFDQGVVVEQWVGPDDKNSSVNIIQIDQQLAFGLPSREYYLKESSEKDRRAYHRLMVEVAQLLGAEPHEAHPQMEQVLALETKLANISVPEADRHDTGSIYNKMTLRLLSEMVPVFNWTEYLAVFLPVEVTPDEPLVVYSVPYLQQVGKILTDTDKRTLHNFAVWRLVNYLLSYLDGEYAHKRNAFRKVMLGVSADKVRWNHCVELANKKMGMAVGALFIRDNFDPHSKETALEMIHNIREAFNELLKENDWMDTETRKVAEEKANAMNERIGYPELLTNPYELSKEYDSLVVHEDLYLDNVFNILQFEATRNQLKLRQPVNKEKWTTEPAVVNAFYNPNKNDIVFPAGILQPLFYSHHFPKSLNYGGIGVVIGHEITHGFDDKGRQFDKDGNLQPWWNNKTVQTFRERAQCMVDQYSSYVLEDVNLNINGKMTQGENIADNGGLKQAYRAYKKWVKHHGEEPLLPGINLTHDQLFFLNYAQIWCGSMRPEEALNKIRTSVHSPGTIRVLGPLSNSYDFSRAYNCPNMSRMNPAKKCSVWKRTVERFDCTASHRMPTYIWVSLAHGKHGADSASASSDLWSWLGIHAPRKMFPSCLAYDAACTSVNFNLPSQPQPSTTVSKVTWIQTKTPPSVSP</sequence>
<comment type="cofactor">
    <cofactor evidence="1">
        <name>Zn(2+)</name>
        <dbReference type="ChEBI" id="CHEBI:29105"/>
    </cofactor>
</comment>
<evidence type="ECO:0000256" key="3">
    <source>
        <dbReference type="ARBA" id="ARBA00022670"/>
    </source>
</evidence>
<comment type="caution">
    <text evidence="10">The sequence shown here is derived from an EMBL/GenBank/DDBJ whole genome shotgun (WGS) entry which is preliminary data.</text>
</comment>
<evidence type="ECO:0000256" key="5">
    <source>
        <dbReference type="ARBA" id="ARBA00022801"/>
    </source>
</evidence>
<dbReference type="InterPro" id="IPR018497">
    <property type="entry name" value="Peptidase_M13_C"/>
</dbReference>
<keyword evidence="7" id="KW-0482">Metalloprotease</keyword>
<dbReference type="Proteomes" id="UP001321473">
    <property type="component" value="Unassembled WGS sequence"/>
</dbReference>
<evidence type="ECO:0008006" key="12">
    <source>
        <dbReference type="Google" id="ProtNLM"/>
    </source>
</evidence>
<evidence type="ECO:0000256" key="4">
    <source>
        <dbReference type="ARBA" id="ARBA00022723"/>
    </source>
</evidence>
<evidence type="ECO:0000313" key="10">
    <source>
        <dbReference type="EMBL" id="KAK8783228.1"/>
    </source>
</evidence>
<reference evidence="10 11" key="1">
    <citation type="journal article" date="2023" name="Arcadia Sci">
        <title>De novo assembly of a long-read Amblyomma americanum tick genome.</title>
        <authorList>
            <person name="Chou S."/>
            <person name="Poskanzer K.E."/>
            <person name="Rollins M."/>
            <person name="Thuy-Boun P.S."/>
        </authorList>
    </citation>
    <scope>NUCLEOTIDE SEQUENCE [LARGE SCALE GENOMIC DNA]</scope>
    <source>
        <strain evidence="10">F_SG_1</strain>
        <tissue evidence="10">Salivary glands</tissue>
    </source>
</reference>
<evidence type="ECO:0000313" key="11">
    <source>
        <dbReference type="Proteomes" id="UP001321473"/>
    </source>
</evidence>
<dbReference type="Pfam" id="PF01431">
    <property type="entry name" value="Peptidase_M13"/>
    <property type="match status" value="1"/>
</dbReference>
<dbReference type="PANTHER" id="PTHR11733:SF241">
    <property type="entry name" value="GH26575P-RELATED"/>
    <property type="match status" value="1"/>
</dbReference>
<dbReference type="GO" id="GO:0016485">
    <property type="term" value="P:protein processing"/>
    <property type="evidence" value="ECO:0007669"/>
    <property type="project" value="TreeGrafter"/>
</dbReference>
<dbReference type="PANTHER" id="PTHR11733">
    <property type="entry name" value="ZINC METALLOPROTEASE FAMILY M13 NEPRILYSIN-RELATED"/>
    <property type="match status" value="1"/>
</dbReference>
<keyword evidence="3" id="KW-0645">Protease</keyword>
<dbReference type="AlphaFoldDB" id="A0AAQ4F9B3"/>
<dbReference type="Pfam" id="PF05649">
    <property type="entry name" value="Peptidase_M13_N"/>
    <property type="match status" value="1"/>
</dbReference>
<feature type="domain" description="Peptidase M13 C-terminal" evidence="8">
    <location>
        <begin position="486"/>
        <end position="691"/>
    </location>
</feature>
<dbReference type="Gene3D" id="1.10.1380.10">
    <property type="entry name" value="Neutral endopeptidase , domain2"/>
    <property type="match status" value="1"/>
</dbReference>
<evidence type="ECO:0000259" key="8">
    <source>
        <dbReference type="Pfam" id="PF01431"/>
    </source>
</evidence>
<dbReference type="InterPro" id="IPR000718">
    <property type="entry name" value="Peptidase_M13"/>
</dbReference>
<comment type="similarity">
    <text evidence="2">Belongs to the peptidase M13 family.</text>
</comment>
<dbReference type="InterPro" id="IPR008753">
    <property type="entry name" value="Peptidase_M13_N"/>
</dbReference>
<dbReference type="CDD" id="cd08662">
    <property type="entry name" value="M13"/>
    <property type="match status" value="1"/>
</dbReference>
<protein>
    <recommendedName>
        <fullName evidence="12">M13 family peptidase</fullName>
    </recommendedName>
</protein>
<evidence type="ECO:0000256" key="2">
    <source>
        <dbReference type="ARBA" id="ARBA00007357"/>
    </source>
</evidence>
<evidence type="ECO:0000256" key="1">
    <source>
        <dbReference type="ARBA" id="ARBA00001947"/>
    </source>
</evidence>
<gene>
    <name evidence="10" type="ORF">V5799_015435</name>
</gene>
<keyword evidence="11" id="KW-1185">Reference proteome</keyword>
<keyword evidence="6" id="KW-0862">Zinc</keyword>